<gene>
    <name evidence="2" type="ORF">VIBC2010_05189</name>
</gene>
<accession>E3BKF9</accession>
<reference evidence="2 3" key="1">
    <citation type="journal article" date="2012" name="Int. J. Syst. Evol. Microbiol.">
        <title>Vibrio caribbeanicus sp. nov., isolated from the marine sponge Scleritoderma cyanea.</title>
        <authorList>
            <person name="Hoffmann M."/>
            <person name="Monday S.R."/>
            <person name="Allard M.W."/>
            <person name="Strain E.A."/>
            <person name="Whittaker P."/>
            <person name="Naum M."/>
            <person name="McCarthy P.J."/>
            <person name="Lopez J.V."/>
            <person name="Fischer M."/>
            <person name="Brown E.W."/>
        </authorList>
    </citation>
    <scope>NUCLEOTIDE SEQUENCE [LARGE SCALE GENOMIC DNA]</scope>
    <source>
        <strain evidence="2 3">ATCC BAA-2122</strain>
    </source>
</reference>
<organism evidence="2 3">
    <name type="scientific">Vibrio caribbeanicus ATCC BAA-2122</name>
    <dbReference type="NCBI Taxonomy" id="796620"/>
    <lineage>
        <taxon>Bacteria</taxon>
        <taxon>Pseudomonadati</taxon>
        <taxon>Pseudomonadota</taxon>
        <taxon>Gammaproteobacteria</taxon>
        <taxon>Vibrionales</taxon>
        <taxon>Vibrionaceae</taxon>
        <taxon>Vibrio</taxon>
    </lineage>
</organism>
<dbReference type="RefSeq" id="WP_009601525.1">
    <property type="nucleotide sequence ID" value="NZ_AEIU01000074.1"/>
</dbReference>
<evidence type="ECO:0000256" key="1">
    <source>
        <dbReference type="SAM" id="MobiDB-lite"/>
    </source>
</evidence>
<dbReference type="Proteomes" id="UP000002943">
    <property type="component" value="Unassembled WGS sequence"/>
</dbReference>
<evidence type="ECO:0000313" key="3">
    <source>
        <dbReference type="Proteomes" id="UP000002943"/>
    </source>
</evidence>
<feature type="region of interest" description="Disordered" evidence="1">
    <location>
        <begin position="1"/>
        <end position="58"/>
    </location>
</feature>
<dbReference type="AlphaFoldDB" id="E3BKF9"/>
<feature type="compositionally biased region" description="Basic and acidic residues" evidence="1">
    <location>
        <begin position="45"/>
        <end position="58"/>
    </location>
</feature>
<feature type="compositionally biased region" description="Polar residues" evidence="1">
    <location>
        <begin position="1"/>
        <end position="15"/>
    </location>
</feature>
<proteinExistence type="predicted"/>
<keyword evidence="3" id="KW-1185">Reference proteome</keyword>
<sequence length="397" mass="44088">MPLESINSNKKITTSSGGGYQPLPIPPIEKELVLEEETTQQRQVRQREARRKELTFNDEDEKRWAANRERVKSQRSRTTTPVVLSPLRDDKKKSKLSSLLCVKPSSSKLPTKVVAYCWINTNSEKGVDNPLPSSEQGHGLLNVIANAKITPKVKHIIYLDRRNEGNTCHPSNIDIPDNVKFVSVNELLTKKSMATPSASQKIKELYQEHLKHSSPAFTKNIVSFLALNAGDYFFDFGVSITPGGDLAKHLNGETNYKTGPVGNGSYIMGGHLKENLATNVEILYDMYTRPSGLNPIKAVEILENLNGSLTPAEVVASITGKAKAPGTISVEDFLVYSHKMEKLLAERGVTRECEYARHIDSIFGNTIGYMVNNSKTKFVDGKDFINTHKGSHIHKVT</sequence>
<dbReference type="EMBL" id="AEIU01000074">
    <property type="protein sequence ID" value="EFP96544.1"/>
    <property type="molecule type" value="Genomic_DNA"/>
</dbReference>
<name>E3BKF9_9VIBR</name>
<dbReference type="eggNOG" id="ENOG5031P82">
    <property type="taxonomic scope" value="Bacteria"/>
</dbReference>
<comment type="caution">
    <text evidence="2">The sequence shown here is derived from an EMBL/GenBank/DDBJ whole genome shotgun (WGS) entry which is preliminary data.</text>
</comment>
<evidence type="ECO:0000313" key="2">
    <source>
        <dbReference type="EMBL" id="EFP96544.1"/>
    </source>
</evidence>
<protein>
    <submittedName>
        <fullName evidence="2">Uncharacterized protein</fullName>
    </submittedName>
</protein>